<evidence type="ECO:0000313" key="5">
    <source>
        <dbReference type="RefSeq" id="XP_013380099.1"/>
    </source>
</evidence>
<name>A0A1S3H4N9_LINAN</name>
<evidence type="ECO:0000259" key="2">
    <source>
        <dbReference type="PROSITE" id="PS50234"/>
    </source>
</evidence>
<dbReference type="SUPFAM" id="SSF53300">
    <property type="entry name" value="vWA-like"/>
    <property type="match status" value="1"/>
</dbReference>
<feature type="chain" id="PRO_5010255446" evidence="1">
    <location>
        <begin position="25"/>
        <end position="681"/>
    </location>
</feature>
<evidence type="ECO:0000256" key="1">
    <source>
        <dbReference type="SAM" id="SignalP"/>
    </source>
</evidence>
<feature type="domain" description="VWFA" evidence="2">
    <location>
        <begin position="309"/>
        <end position="491"/>
    </location>
</feature>
<dbReference type="PANTHER" id="PTHR10338:SF108">
    <property type="entry name" value="INTER-ALPHA-TRYPSIN INHIBITOR HEAVY CHAIN H4-LIKE PROTEIN"/>
    <property type="match status" value="1"/>
</dbReference>
<reference evidence="5" key="1">
    <citation type="submission" date="2025-08" db="UniProtKB">
        <authorList>
            <consortium name="RefSeq"/>
        </authorList>
    </citation>
    <scope>IDENTIFICATION</scope>
    <source>
        <tissue evidence="5">Gonads</tissue>
    </source>
</reference>
<keyword evidence="1" id="KW-0732">Signal</keyword>
<dbReference type="PANTHER" id="PTHR10338">
    <property type="entry name" value="INTER-ALPHA-TRYPSIN INHIBITOR HEAVY CHAIN FAMILY MEMBER"/>
    <property type="match status" value="1"/>
</dbReference>
<evidence type="ECO:0000259" key="3">
    <source>
        <dbReference type="PROSITE" id="PS51468"/>
    </source>
</evidence>
<dbReference type="PROSITE" id="PS50234">
    <property type="entry name" value="VWFA"/>
    <property type="match status" value="1"/>
</dbReference>
<dbReference type="GeneID" id="106151401"/>
<gene>
    <name evidence="5" type="primary">LOC106151401</name>
</gene>
<dbReference type="Proteomes" id="UP000085678">
    <property type="component" value="Unplaced"/>
</dbReference>
<dbReference type="InterPro" id="IPR050934">
    <property type="entry name" value="ITIH"/>
</dbReference>
<dbReference type="AlphaFoldDB" id="A0A1S3H4N9"/>
<dbReference type="InterPro" id="IPR002035">
    <property type="entry name" value="VWF_A"/>
</dbReference>
<dbReference type="Gene3D" id="3.40.50.410">
    <property type="entry name" value="von Willebrand factor, type A domain"/>
    <property type="match status" value="1"/>
</dbReference>
<organism evidence="4 5">
    <name type="scientific">Lingula anatina</name>
    <name type="common">Brachiopod</name>
    <name type="synonym">Lingula unguis</name>
    <dbReference type="NCBI Taxonomy" id="7574"/>
    <lineage>
        <taxon>Eukaryota</taxon>
        <taxon>Metazoa</taxon>
        <taxon>Spiralia</taxon>
        <taxon>Lophotrochozoa</taxon>
        <taxon>Brachiopoda</taxon>
        <taxon>Linguliformea</taxon>
        <taxon>Lingulata</taxon>
        <taxon>Lingulida</taxon>
        <taxon>Linguloidea</taxon>
        <taxon>Lingulidae</taxon>
        <taxon>Lingula</taxon>
    </lineage>
</organism>
<dbReference type="InterPro" id="IPR036465">
    <property type="entry name" value="vWFA_dom_sf"/>
</dbReference>
<evidence type="ECO:0000313" key="4">
    <source>
        <dbReference type="Proteomes" id="UP000085678"/>
    </source>
</evidence>
<feature type="signal peptide" evidence="1">
    <location>
        <begin position="1"/>
        <end position="24"/>
    </location>
</feature>
<proteinExistence type="predicted"/>
<dbReference type="OrthoDB" id="299997at2759"/>
<dbReference type="PROSITE" id="PS51468">
    <property type="entry name" value="VIT"/>
    <property type="match status" value="1"/>
</dbReference>
<dbReference type="SMART" id="SM00327">
    <property type="entry name" value="VWA"/>
    <property type="match status" value="1"/>
</dbReference>
<feature type="domain" description="VIT" evidence="3">
    <location>
        <begin position="48"/>
        <end position="188"/>
    </location>
</feature>
<dbReference type="InParanoid" id="A0A1S3H4N9"/>
<dbReference type="InterPro" id="IPR013694">
    <property type="entry name" value="VIT"/>
</dbReference>
<dbReference type="RefSeq" id="XP_013380099.1">
    <property type="nucleotide sequence ID" value="XM_013524645.1"/>
</dbReference>
<keyword evidence="4" id="KW-1185">Reference proteome</keyword>
<sequence>MSLTAKQVLVLFFIIKSGFVTCAASKRFNDDVSLVLRVGNGDTDNHVIGSRSKRDTSSSGAVTMTNLQVVSTIQSHYAKTIITSVMENGATSGNGTETSFMVQIPEEAFISSFNMEINGTWYASAVLSKAEAQKIYDAARNQSQNAGMVSSAGPSGSSQETVKYRKKFNVNTNIAPGSQVTFVLTYEELLERKLGKYDHIISVRPNQTVANLTIAVDIDEPQGLTSLEVDEPSLPQASVQSVSSMVKKIQYSPTVAQQQAQNAVKGIDGDFIVTYVLQDTNNGGVILVGNGGYFVQYIAPTGLSALPKSVYFVVDISGSMSGQKIEQAKNAMLAILDQLDTSMDYFGIVLFDDTLEYWPDTKSLVQATSERISSAKSFANEKIKARGGTDINSGLVAASQALKNQPSSRASIIVFLTDGQPTSGVYDTKVIRQNILQETSGTGIGIFSIGFGTGVNSDFMRAVSYENCGRYQFIADDAEASKELENFFRQLGSPLIKGVQVEYSNNLVDQTSLSNTTKCLHFSGSEMVVVGKLQSPTCPSSWQSRVTGQGKTTNIDLYSSAATCTNEAFLERLWAYKKINSLLDQMNALSDNDVLKKEVEAKALNMSLEYNFVTPLTSMVVVQSADYQVRNQEDLFIQSLGGGMNSKGTGITGSGSSTKCLSLVLFVAVMSYMGINVQLGF</sequence>
<dbReference type="Pfam" id="PF00092">
    <property type="entry name" value="VWA"/>
    <property type="match status" value="1"/>
</dbReference>
<dbReference type="OMA" id="NDGHEAH"/>
<accession>A0A1S3H4N9</accession>
<dbReference type="Pfam" id="PF08487">
    <property type="entry name" value="VIT"/>
    <property type="match status" value="1"/>
</dbReference>
<dbReference type="SMART" id="SM00609">
    <property type="entry name" value="VIT"/>
    <property type="match status" value="1"/>
</dbReference>
<dbReference type="STRING" id="7574.A0A1S3H4N9"/>
<protein>
    <submittedName>
        <fullName evidence="5">Inter-alpha-trypsin inhibitor heavy chain H4-like</fullName>
    </submittedName>
</protein>
<dbReference type="KEGG" id="lak:106151401"/>